<dbReference type="Proteomes" id="UP001456524">
    <property type="component" value="Unassembled WGS sequence"/>
</dbReference>
<accession>A0ABR1XXA5</accession>
<proteinExistence type="predicted"/>
<comment type="caution">
    <text evidence="2">The sequence shown here is derived from an EMBL/GenBank/DDBJ whole genome shotgun (WGS) entry which is preliminary data.</text>
</comment>
<feature type="compositionally biased region" description="Polar residues" evidence="1">
    <location>
        <begin position="74"/>
        <end position="90"/>
    </location>
</feature>
<dbReference type="EMBL" id="JBBWUH010000004">
    <property type="protein sequence ID" value="KAK8169873.1"/>
    <property type="molecule type" value="Genomic_DNA"/>
</dbReference>
<evidence type="ECO:0000313" key="2">
    <source>
        <dbReference type="EMBL" id="KAK8169873.1"/>
    </source>
</evidence>
<organism evidence="2 3">
    <name type="scientific">Phyllosticta citrichinensis</name>
    <dbReference type="NCBI Taxonomy" id="1130410"/>
    <lineage>
        <taxon>Eukaryota</taxon>
        <taxon>Fungi</taxon>
        <taxon>Dikarya</taxon>
        <taxon>Ascomycota</taxon>
        <taxon>Pezizomycotina</taxon>
        <taxon>Dothideomycetes</taxon>
        <taxon>Dothideomycetes incertae sedis</taxon>
        <taxon>Botryosphaeriales</taxon>
        <taxon>Phyllostictaceae</taxon>
        <taxon>Phyllosticta</taxon>
    </lineage>
</organism>
<name>A0ABR1XXA5_9PEZI</name>
<evidence type="ECO:0000256" key="1">
    <source>
        <dbReference type="SAM" id="MobiDB-lite"/>
    </source>
</evidence>
<evidence type="ECO:0000313" key="3">
    <source>
        <dbReference type="Proteomes" id="UP001456524"/>
    </source>
</evidence>
<sequence>MQDTEARDPTGRTRYHLQQDAPSQTLVMTTTSSSSVSLISQLLFPCSHAMWWAGIMAVRTCHARPSKARATVPVQQPASSAWQPSLQPASQPHGLSVPPARVVALIVSRISSHNSFICSLAFVSRSGNMLWQRRAVVVERFGCSTHRTTSCAARSALPSPLWHWHQKPLSQDSLLAPFLPPCRPDSQRRFKRMLVVQKMGSNHGPICLLLLVSQR</sequence>
<protein>
    <submittedName>
        <fullName evidence="2">Uncharacterized protein</fullName>
    </submittedName>
</protein>
<reference evidence="2 3" key="1">
    <citation type="journal article" date="2022" name="G3 (Bethesda)">
        <title>Enemy or ally: a genomic approach to elucidate the lifestyle of Phyllosticta citrichinaensis.</title>
        <authorList>
            <person name="Buijs V.A."/>
            <person name="Groenewald J.Z."/>
            <person name="Haridas S."/>
            <person name="LaButti K.M."/>
            <person name="Lipzen A."/>
            <person name="Martin F.M."/>
            <person name="Barry K."/>
            <person name="Grigoriev I.V."/>
            <person name="Crous P.W."/>
            <person name="Seidl M.F."/>
        </authorList>
    </citation>
    <scope>NUCLEOTIDE SEQUENCE [LARGE SCALE GENOMIC DNA]</scope>
    <source>
        <strain evidence="2 3">CBS 129764</strain>
    </source>
</reference>
<keyword evidence="3" id="KW-1185">Reference proteome</keyword>
<gene>
    <name evidence="2" type="ORF">IWX90DRAFT_191607</name>
</gene>
<feature type="region of interest" description="Disordered" evidence="1">
    <location>
        <begin position="74"/>
        <end position="93"/>
    </location>
</feature>